<keyword evidence="5" id="KW-1185">Reference proteome</keyword>
<organism evidence="4 5">
    <name type="scientific">Blautia obeum</name>
    <dbReference type="NCBI Taxonomy" id="40520"/>
    <lineage>
        <taxon>Bacteria</taxon>
        <taxon>Bacillati</taxon>
        <taxon>Bacillota</taxon>
        <taxon>Clostridia</taxon>
        <taxon>Lachnospirales</taxon>
        <taxon>Lachnospiraceae</taxon>
        <taxon>Blautia</taxon>
    </lineage>
</organism>
<dbReference type="GO" id="GO:0008477">
    <property type="term" value="F:purine nucleosidase activity"/>
    <property type="evidence" value="ECO:0007669"/>
    <property type="project" value="TreeGrafter"/>
</dbReference>
<evidence type="ECO:0000313" key="4">
    <source>
        <dbReference type="EMBL" id="VUW96021.1"/>
    </source>
</evidence>
<keyword evidence="2 4" id="KW-0326">Glycosidase</keyword>
<dbReference type="AlphaFoldDB" id="A0A564SLS6"/>
<dbReference type="Gene3D" id="3.90.245.10">
    <property type="entry name" value="Ribonucleoside hydrolase-like"/>
    <property type="match status" value="1"/>
</dbReference>
<dbReference type="GO" id="GO:0006152">
    <property type="term" value="P:purine nucleoside catabolic process"/>
    <property type="evidence" value="ECO:0007669"/>
    <property type="project" value="TreeGrafter"/>
</dbReference>
<dbReference type="InterPro" id="IPR023186">
    <property type="entry name" value="IUNH"/>
</dbReference>
<dbReference type="SUPFAM" id="SSF53590">
    <property type="entry name" value="Nucleoside hydrolase"/>
    <property type="match status" value="1"/>
</dbReference>
<dbReference type="GO" id="GO:0005829">
    <property type="term" value="C:cytosol"/>
    <property type="evidence" value="ECO:0007669"/>
    <property type="project" value="TreeGrafter"/>
</dbReference>
<dbReference type="CDD" id="cd02653">
    <property type="entry name" value="nuc_hydro_3"/>
    <property type="match status" value="1"/>
</dbReference>
<sequence>MKCFINFITGSKPSQYKKLGHAGIFRSSIPFSVEDFYKNHLEEGKVGSFFMHKIVIDCDPGIDDALAIMLAANSPELDILAITTVSGNVPSDMGAANARKVLKQLGRMDIPIYIGEEVPLREEYIDARDTHGMDGLGESFLPEVESEYEKKNAVDFLTELLEREKISIIALGPMTNLAKVFSRKPELIANVEEMVSMGGSFKSHGNCSPVAEYNYWCDPDAAAVVYDLFAKAGSKIHMIGLDVTREIVLTPNRLEYMCRLDPEMGEFIRKITGFYMDFHWEQEGIIGCVINDPLAVAYFIDRSMCDGFDSFTVVATDGVCRGQTVVDSMNFWKKEPNSRILIETDSERFFAFFMERVLRKNDGSRWKKDEFKLLHEL</sequence>
<dbReference type="InterPro" id="IPR036452">
    <property type="entry name" value="Ribo_hydro-like"/>
</dbReference>
<dbReference type="PANTHER" id="PTHR12304">
    <property type="entry name" value="INOSINE-URIDINE PREFERRING NUCLEOSIDE HYDROLASE"/>
    <property type="match status" value="1"/>
</dbReference>
<evidence type="ECO:0000256" key="2">
    <source>
        <dbReference type="ARBA" id="ARBA00023295"/>
    </source>
</evidence>
<dbReference type="PANTHER" id="PTHR12304:SF4">
    <property type="entry name" value="URIDINE NUCLEOSIDASE"/>
    <property type="match status" value="1"/>
</dbReference>
<dbReference type="GO" id="GO:0050263">
    <property type="term" value="F:ribosylpyrimidine nucleosidase activity"/>
    <property type="evidence" value="ECO:0007669"/>
    <property type="project" value="UniProtKB-EC"/>
</dbReference>
<dbReference type="EMBL" id="CABHNB010000011">
    <property type="protein sequence ID" value="VUW96021.1"/>
    <property type="molecule type" value="Genomic_DNA"/>
</dbReference>
<keyword evidence="1 4" id="KW-0378">Hydrolase</keyword>
<accession>A0A564SLS6</accession>
<evidence type="ECO:0000259" key="3">
    <source>
        <dbReference type="Pfam" id="PF01156"/>
    </source>
</evidence>
<dbReference type="Proteomes" id="UP000409147">
    <property type="component" value="Unassembled WGS sequence"/>
</dbReference>
<name>A0A564SLS6_9FIRM</name>
<protein>
    <submittedName>
        <fullName evidence="4">Pyrimidine-specific ribonucleoside hydrolase RihB</fullName>
        <ecNumber evidence="4">3.2.2.8</ecNumber>
    </submittedName>
</protein>
<evidence type="ECO:0000256" key="1">
    <source>
        <dbReference type="ARBA" id="ARBA00022801"/>
    </source>
</evidence>
<dbReference type="Pfam" id="PF01156">
    <property type="entry name" value="IU_nuc_hydro"/>
    <property type="match status" value="1"/>
</dbReference>
<reference evidence="4 5" key="1">
    <citation type="submission" date="2019-07" db="EMBL/GenBank/DDBJ databases">
        <authorList>
            <person name="Hibberd C M."/>
            <person name="Gehrig L. J."/>
            <person name="Chang H.-W."/>
            <person name="Venkatesh S."/>
        </authorList>
    </citation>
    <scope>NUCLEOTIDE SEQUENCE [LARGE SCALE GENOMIC DNA]</scope>
    <source>
        <strain evidence="4">Ruminococcus_obeum_SSTS_Bg7063</strain>
    </source>
</reference>
<gene>
    <name evidence="4" type="primary">rihB</name>
    <name evidence="4" type="ORF">ROSSTS7063_00741</name>
</gene>
<dbReference type="EC" id="3.2.2.8" evidence="4"/>
<feature type="domain" description="Inosine/uridine-preferring nucleoside hydrolase" evidence="3">
    <location>
        <begin position="54"/>
        <end position="350"/>
    </location>
</feature>
<proteinExistence type="predicted"/>
<dbReference type="InterPro" id="IPR001910">
    <property type="entry name" value="Inosine/uridine_hydrolase_dom"/>
</dbReference>
<evidence type="ECO:0000313" key="5">
    <source>
        <dbReference type="Proteomes" id="UP000409147"/>
    </source>
</evidence>